<dbReference type="STRING" id="1381081.BIY22_11705"/>
<reference evidence="2 3" key="1">
    <citation type="submission" date="2016-09" db="EMBL/GenBank/DDBJ databases">
        <title>Genomic Taxonomy of the Vibrionaceae.</title>
        <authorList>
            <person name="Gonzalez-Castillo A."/>
            <person name="Gomez-Gil B."/>
            <person name="Enciso-Ibarra K."/>
        </authorList>
    </citation>
    <scope>NUCLEOTIDE SEQUENCE [LARGE SCALE GENOMIC DNA]</scope>
    <source>
        <strain evidence="2 3">CAIM 703</strain>
    </source>
</reference>
<protein>
    <recommendedName>
        <fullName evidence="1">Glyoxalase/fosfomycin resistance/dioxygenase domain-containing protein</fullName>
    </recommendedName>
</protein>
<dbReference type="InterPro" id="IPR004360">
    <property type="entry name" value="Glyas_Fos-R_dOase_dom"/>
</dbReference>
<organism evidence="2 3">
    <name type="scientific">Vibrio panuliri</name>
    <dbReference type="NCBI Taxonomy" id="1381081"/>
    <lineage>
        <taxon>Bacteria</taxon>
        <taxon>Pseudomonadati</taxon>
        <taxon>Pseudomonadota</taxon>
        <taxon>Gammaproteobacteria</taxon>
        <taxon>Vibrionales</taxon>
        <taxon>Vibrionaceae</taxon>
        <taxon>Vibrio</taxon>
    </lineage>
</organism>
<feature type="domain" description="Glyoxalase/fosfomycin resistance/dioxygenase" evidence="1">
    <location>
        <begin position="18"/>
        <end position="124"/>
    </location>
</feature>
<dbReference type="AlphaFoldDB" id="A0A1Q9HAZ0"/>
<evidence type="ECO:0000313" key="2">
    <source>
        <dbReference type="EMBL" id="OLQ86307.1"/>
    </source>
</evidence>
<accession>A0A1Q9HAZ0</accession>
<comment type="caution">
    <text evidence="2">The sequence shown here is derived from an EMBL/GenBank/DDBJ whole genome shotgun (WGS) entry which is preliminary data.</text>
</comment>
<dbReference type="SUPFAM" id="SSF54593">
    <property type="entry name" value="Glyoxalase/Bleomycin resistance protein/Dihydroxybiphenyl dioxygenase"/>
    <property type="match status" value="1"/>
</dbReference>
<dbReference type="OrthoDB" id="9795306at2"/>
<evidence type="ECO:0000313" key="3">
    <source>
        <dbReference type="Proteomes" id="UP000186313"/>
    </source>
</evidence>
<proteinExistence type="predicted"/>
<dbReference type="EMBL" id="MJMJ01000043">
    <property type="protein sequence ID" value="OLQ86307.1"/>
    <property type="molecule type" value="Genomic_DNA"/>
</dbReference>
<dbReference type="Pfam" id="PF00903">
    <property type="entry name" value="Glyoxalase"/>
    <property type="match status" value="1"/>
</dbReference>
<sequence>MISKDYLPPNTPIVSNYIVVDDIAAFTLFLTSTFQGQIVSEQKDSQGSLVRANVRIENAILSVHQSQQAQDKTQTSLLIYVENVEAVIAQASKYGVTVKHQPSDNSAFEHTACIADNWGNLWWLASYVGK</sequence>
<dbReference type="Gene3D" id="3.10.180.10">
    <property type="entry name" value="2,3-Dihydroxybiphenyl 1,2-Dioxygenase, domain 1"/>
    <property type="match status" value="1"/>
</dbReference>
<dbReference type="RefSeq" id="WP_075710167.1">
    <property type="nucleotide sequence ID" value="NZ_MJMJ01000043.1"/>
</dbReference>
<gene>
    <name evidence="2" type="ORF">BIY22_11705</name>
</gene>
<dbReference type="Proteomes" id="UP000186313">
    <property type="component" value="Unassembled WGS sequence"/>
</dbReference>
<evidence type="ECO:0000259" key="1">
    <source>
        <dbReference type="Pfam" id="PF00903"/>
    </source>
</evidence>
<dbReference type="InterPro" id="IPR029068">
    <property type="entry name" value="Glyas_Bleomycin-R_OHBP_Dase"/>
</dbReference>
<name>A0A1Q9HAZ0_9VIBR</name>